<evidence type="ECO:0000313" key="2">
    <source>
        <dbReference type="Proteomes" id="UP001159363"/>
    </source>
</evidence>
<organism evidence="1 2">
    <name type="scientific">Dryococelus australis</name>
    <dbReference type="NCBI Taxonomy" id="614101"/>
    <lineage>
        <taxon>Eukaryota</taxon>
        <taxon>Metazoa</taxon>
        <taxon>Ecdysozoa</taxon>
        <taxon>Arthropoda</taxon>
        <taxon>Hexapoda</taxon>
        <taxon>Insecta</taxon>
        <taxon>Pterygota</taxon>
        <taxon>Neoptera</taxon>
        <taxon>Polyneoptera</taxon>
        <taxon>Phasmatodea</taxon>
        <taxon>Verophasmatodea</taxon>
        <taxon>Anareolatae</taxon>
        <taxon>Phasmatidae</taxon>
        <taxon>Eurycanthinae</taxon>
        <taxon>Dryococelus</taxon>
    </lineage>
</organism>
<sequence>MTFSVPKTTLRDRLRATEAGKTVIITPPMGRFQMTFSDEIEKQLVIYTRDQDDRFMPLSRREFSKLAFDLAEYLKVPDQFNKQHKAAGKQFYYDFMARQPELSLRRHGPTSPREH</sequence>
<comment type="caution">
    <text evidence="1">The sequence shown here is derived from an EMBL/GenBank/DDBJ whole genome shotgun (WGS) entry which is preliminary data.</text>
</comment>
<gene>
    <name evidence="1" type="ORF">PR048_029942</name>
</gene>
<keyword evidence="2" id="KW-1185">Reference proteome</keyword>
<reference evidence="1 2" key="1">
    <citation type="submission" date="2023-02" db="EMBL/GenBank/DDBJ databases">
        <title>LHISI_Scaffold_Assembly.</title>
        <authorList>
            <person name="Stuart O.P."/>
            <person name="Cleave R."/>
            <person name="Magrath M.J.L."/>
            <person name="Mikheyev A.S."/>
        </authorList>
    </citation>
    <scope>NUCLEOTIDE SEQUENCE [LARGE SCALE GENOMIC DNA]</scope>
    <source>
        <strain evidence="1">Daus_M_001</strain>
        <tissue evidence="1">Leg muscle</tissue>
    </source>
</reference>
<proteinExistence type="predicted"/>
<dbReference type="Proteomes" id="UP001159363">
    <property type="component" value="Chromosome 13"/>
</dbReference>
<evidence type="ECO:0000313" key="1">
    <source>
        <dbReference type="EMBL" id="KAJ8868426.1"/>
    </source>
</evidence>
<dbReference type="EMBL" id="JARBHB010000014">
    <property type="protein sequence ID" value="KAJ8868426.1"/>
    <property type="molecule type" value="Genomic_DNA"/>
</dbReference>
<name>A0ABQ9GBI3_9NEOP</name>
<protein>
    <submittedName>
        <fullName evidence="1">Uncharacterized protein</fullName>
    </submittedName>
</protein>
<accession>A0ABQ9GBI3</accession>